<reference evidence="1" key="1">
    <citation type="submission" date="2022-03" db="EMBL/GenBank/DDBJ databases">
        <authorList>
            <person name="Tunstrom K."/>
        </authorList>
    </citation>
    <scope>NUCLEOTIDE SEQUENCE</scope>
</reference>
<protein>
    <recommendedName>
        <fullName evidence="3">Aldehyde dehydrogenase domain-containing protein</fullName>
    </recommendedName>
</protein>
<dbReference type="SUPFAM" id="SSF53720">
    <property type="entry name" value="ALDH-like"/>
    <property type="match status" value="1"/>
</dbReference>
<dbReference type="Proteomes" id="UP001153954">
    <property type="component" value="Unassembled WGS sequence"/>
</dbReference>
<evidence type="ECO:0000313" key="2">
    <source>
        <dbReference type="Proteomes" id="UP001153954"/>
    </source>
</evidence>
<comment type="caution">
    <text evidence="1">The sequence shown here is derived from an EMBL/GenBank/DDBJ whole genome shotgun (WGS) entry which is preliminary data.</text>
</comment>
<dbReference type="AlphaFoldDB" id="A0AAU9TWS8"/>
<dbReference type="GO" id="GO:0016491">
    <property type="term" value="F:oxidoreductase activity"/>
    <property type="evidence" value="ECO:0007669"/>
    <property type="project" value="InterPro"/>
</dbReference>
<evidence type="ECO:0000313" key="1">
    <source>
        <dbReference type="EMBL" id="CAH2089904.1"/>
    </source>
</evidence>
<keyword evidence="2" id="KW-1185">Reference proteome</keyword>
<dbReference type="InterPro" id="IPR016161">
    <property type="entry name" value="Ald_DH/histidinol_DH"/>
</dbReference>
<sequence>MSSSDLKFDEKIVDVKMAKEYLKVNTEFHSSCCDDNGIVEYDACNNKIFMSSCETLQCKRSNLSERDISIKFMNLAESISENIDLFCQLEYLIKKIPTEETRNVEIKLLIQHLIYQSSLEERDETCISEIYMYDGIPLSILGCIALSKSPLVTIFATKESAVICSLFVDLCRKVGLQEIVYLVFIPNTYIASMSSAKKTYFVEEFRNGCVGIVTEKGDMDSAIDTFLYATCRSPWNIKRIFVQECVLHQFMRRMEWKTKEPSSDVDERMIRSCTSVRVYEDKVYLFEYAGNVKNISENSIVIEAYRTNKELISLISAIKTLGVSLWSSDISESNEIAFNIKANIIWVNDFGCFDGPPVASQAYYSPIINYHKKPVVLNHGTEEILKKRSTWKKLDETDRHLKVWKVTKDILSGLEDSKMDIITKCYNNSTTRVGNKICTVIRNPVDVLSVKIKTFTDCLKHLNFIVHGGAVLFVIDGLAFATQTTLRVISPLDVIIKFCQDLEISGAPVALVKSVGIMENVPHQVQYNTKVVWSSIGTIFAN</sequence>
<name>A0AAU9TWS8_EUPED</name>
<dbReference type="EMBL" id="CAKOGL010000008">
    <property type="protein sequence ID" value="CAH2089904.1"/>
    <property type="molecule type" value="Genomic_DNA"/>
</dbReference>
<accession>A0AAU9TWS8</accession>
<organism evidence="1 2">
    <name type="scientific">Euphydryas editha</name>
    <name type="common">Edith's checkerspot</name>
    <dbReference type="NCBI Taxonomy" id="104508"/>
    <lineage>
        <taxon>Eukaryota</taxon>
        <taxon>Metazoa</taxon>
        <taxon>Ecdysozoa</taxon>
        <taxon>Arthropoda</taxon>
        <taxon>Hexapoda</taxon>
        <taxon>Insecta</taxon>
        <taxon>Pterygota</taxon>
        <taxon>Neoptera</taxon>
        <taxon>Endopterygota</taxon>
        <taxon>Lepidoptera</taxon>
        <taxon>Glossata</taxon>
        <taxon>Ditrysia</taxon>
        <taxon>Papilionoidea</taxon>
        <taxon>Nymphalidae</taxon>
        <taxon>Nymphalinae</taxon>
        <taxon>Euphydryas</taxon>
    </lineage>
</organism>
<evidence type="ECO:0008006" key="3">
    <source>
        <dbReference type="Google" id="ProtNLM"/>
    </source>
</evidence>
<proteinExistence type="predicted"/>
<gene>
    <name evidence="1" type="ORF">EEDITHA_LOCUS5912</name>
</gene>